<dbReference type="Gene3D" id="3.40.50.1010">
    <property type="entry name" value="5'-nuclease"/>
    <property type="match status" value="1"/>
</dbReference>
<sequence>MARLLLDSHVVKWWLDDHPMLGPATRELITESPDVVISVVTPWELGIKRALGKLSFPDGLVEEIEANGFSMLSISPAHAETAPNLAMHHCDPFDRMLVAQAQCEALTLVSADRQLLHYAVELSNARL</sequence>
<keyword evidence="4" id="KW-0460">Magnesium</keyword>
<evidence type="ECO:0000256" key="1">
    <source>
        <dbReference type="ARBA" id="ARBA00022722"/>
    </source>
</evidence>
<keyword evidence="3" id="KW-0378">Hydrolase</keyword>
<gene>
    <name evidence="6" type="ORF">BN381_100190</name>
</gene>
<dbReference type="InterPro" id="IPR041705">
    <property type="entry name" value="PIN_Sll0205"/>
</dbReference>
<keyword evidence="7" id="KW-1185">Reference proteome</keyword>
<dbReference type="eggNOG" id="COG3744">
    <property type="taxonomic scope" value="Bacteria"/>
</dbReference>
<evidence type="ECO:0000259" key="5">
    <source>
        <dbReference type="Pfam" id="PF01850"/>
    </source>
</evidence>
<dbReference type="PANTHER" id="PTHR36173:SF2">
    <property type="entry name" value="RIBONUCLEASE VAPC16"/>
    <property type="match status" value="1"/>
</dbReference>
<dbReference type="Proteomes" id="UP000018291">
    <property type="component" value="Unassembled WGS sequence"/>
</dbReference>
<evidence type="ECO:0000256" key="2">
    <source>
        <dbReference type="ARBA" id="ARBA00022723"/>
    </source>
</evidence>
<name>R4YWH0_9ACTN</name>
<organism evidence="6 7">
    <name type="scientific">Candidatus Neomicrothrix parvicella RN1</name>
    <dbReference type="NCBI Taxonomy" id="1229780"/>
    <lineage>
        <taxon>Bacteria</taxon>
        <taxon>Bacillati</taxon>
        <taxon>Actinomycetota</taxon>
        <taxon>Acidimicrobiia</taxon>
        <taxon>Acidimicrobiales</taxon>
        <taxon>Microthrixaceae</taxon>
        <taxon>Candidatus Neomicrothrix</taxon>
    </lineage>
</organism>
<dbReference type="Pfam" id="PF01850">
    <property type="entry name" value="PIN"/>
    <property type="match status" value="1"/>
</dbReference>
<dbReference type="AlphaFoldDB" id="R4YWH0"/>
<reference evidence="6 7" key="1">
    <citation type="journal article" date="2013" name="ISME J.">
        <title>Metabolic model for the filamentous 'Candidatus Microthrix parvicella' based on genomic and metagenomic analyses.</title>
        <authorList>
            <person name="Jon McIlroy S."/>
            <person name="Kristiansen R."/>
            <person name="Albertsen M."/>
            <person name="Michael Karst S."/>
            <person name="Rossetti S."/>
            <person name="Lund Nielsen J."/>
            <person name="Tandoi V."/>
            <person name="James Seviour R."/>
            <person name="Nielsen P.H."/>
        </authorList>
    </citation>
    <scope>NUCLEOTIDE SEQUENCE [LARGE SCALE GENOMIC DNA]</scope>
    <source>
        <strain evidence="6 7">RN1</strain>
    </source>
</reference>
<dbReference type="GO" id="GO:0016787">
    <property type="term" value="F:hydrolase activity"/>
    <property type="evidence" value="ECO:0007669"/>
    <property type="project" value="UniProtKB-KW"/>
</dbReference>
<dbReference type="SUPFAM" id="SSF88723">
    <property type="entry name" value="PIN domain-like"/>
    <property type="match status" value="1"/>
</dbReference>
<dbReference type="InterPro" id="IPR029060">
    <property type="entry name" value="PIN-like_dom_sf"/>
</dbReference>
<evidence type="ECO:0000256" key="4">
    <source>
        <dbReference type="ARBA" id="ARBA00022842"/>
    </source>
</evidence>
<dbReference type="PANTHER" id="PTHR36173">
    <property type="entry name" value="RIBONUCLEASE VAPC16-RELATED"/>
    <property type="match status" value="1"/>
</dbReference>
<dbReference type="HOGENOM" id="CLU_129890_0_1_11"/>
<dbReference type="CDD" id="cd09872">
    <property type="entry name" value="PIN_Sll0205-like"/>
    <property type="match status" value="1"/>
</dbReference>
<dbReference type="InterPro" id="IPR052919">
    <property type="entry name" value="TA_system_RNase"/>
</dbReference>
<protein>
    <recommendedName>
        <fullName evidence="5">PIN domain-containing protein</fullName>
    </recommendedName>
</protein>
<feature type="domain" description="PIN" evidence="5">
    <location>
        <begin position="5"/>
        <end position="119"/>
    </location>
</feature>
<dbReference type="InterPro" id="IPR002716">
    <property type="entry name" value="PIN_dom"/>
</dbReference>
<dbReference type="OrthoDB" id="9798990at2"/>
<dbReference type="EMBL" id="CANL01000002">
    <property type="protein sequence ID" value="CCM62303.1"/>
    <property type="molecule type" value="Genomic_DNA"/>
</dbReference>
<dbReference type="RefSeq" id="WP_012223550.1">
    <property type="nucleotide sequence ID" value="NZ_HG422565.1"/>
</dbReference>
<dbReference type="GO" id="GO:0004518">
    <property type="term" value="F:nuclease activity"/>
    <property type="evidence" value="ECO:0007669"/>
    <property type="project" value="UniProtKB-KW"/>
</dbReference>
<keyword evidence="2" id="KW-0479">Metal-binding</keyword>
<evidence type="ECO:0000313" key="7">
    <source>
        <dbReference type="Proteomes" id="UP000018291"/>
    </source>
</evidence>
<accession>R4YWH0</accession>
<comment type="caution">
    <text evidence="6">The sequence shown here is derived from an EMBL/GenBank/DDBJ whole genome shotgun (WGS) entry which is preliminary data.</text>
</comment>
<evidence type="ECO:0000256" key="3">
    <source>
        <dbReference type="ARBA" id="ARBA00022801"/>
    </source>
</evidence>
<evidence type="ECO:0000313" key="6">
    <source>
        <dbReference type="EMBL" id="CCM62303.1"/>
    </source>
</evidence>
<dbReference type="GO" id="GO:0046872">
    <property type="term" value="F:metal ion binding"/>
    <property type="evidence" value="ECO:0007669"/>
    <property type="project" value="UniProtKB-KW"/>
</dbReference>
<proteinExistence type="predicted"/>
<dbReference type="STRING" id="1229780.BN381_100190"/>
<keyword evidence="1" id="KW-0540">Nuclease</keyword>